<reference evidence="2" key="2">
    <citation type="submission" date="2020-09" db="EMBL/GenBank/DDBJ databases">
        <authorList>
            <person name="Sun Q."/>
            <person name="Zhou Y."/>
        </authorList>
    </citation>
    <scope>NUCLEOTIDE SEQUENCE</scope>
    <source>
        <strain evidence="2">CGMCC 4.7430</strain>
    </source>
</reference>
<gene>
    <name evidence="2" type="ORF">GCM10012278_12510</name>
</gene>
<dbReference type="RefSeq" id="WP_189137513.1">
    <property type="nucleotide sequence ID" value="NZ_BMNK01000002.1"/>
</dbReference>
<keyword evidence="1" id="KW-0472">Membrane</keyword>
<proteinExistence type="predicted"/>
<dbReference type="Proteomes" id="UP000660745">
    <property type="component" value="Unassembled WGS sequence"/>
</dbReference>
<dbReference type="Gene3D" id="1.50.10.150">
    <property type="entry name" value="Voltage-dependent anion channel"/>
    <property type="match status" value="1"/>
</dbReference>
<sequence length="206" mass="22454">MVGVLHGRRRSSRTFAVLLAAYVWRLVAYPRRALADARGPGRAFGYFSLVAAPNVLGIRLALDHHLAVGFWGIGVILYLMLTGVRCSCVHFDHRCTQHAGTLTPILRRYQDRRQAESDRLSPPAISVARAGPIGLLRDLQDLYQLAHLVDITWVLVGQAAAGARDRALLNVVATCVATCGPDITARLAWLRGRMKAAAPQTLLVAS</sequence>
<evidence type="ECO:0000313" key="3">
    <source>
        <dbReference type="Proteomes" id="UP000660745"/>
    </source>
</evidence>
<reference evidence="2" key="1">
    <citation type="journal article" date="2014" name="Int. J. Syst. Evol. Microbiol.">
        <title>Complete genome sequence of Corynebacterium casei LMG S-19264T (=DSM 44701T), isolated from a smear-ripened cheese.</title>
        <authorList>
            <consortium name="US DOE Joint Genome Institute (JGI-PGF)"/>
            <person name="Walter F."/>
            <person name="Albersmeier A."/>
            <person name="Kalinowski J."/>
            <person name="Ruckert C."/>
        </authorList>
    </citation>
    <scope>NUCLEOTIDE SEQUENCE</scope>
    <source>
        <strain evidence="2">CGMCC 4.7430</strain>
    </source>
</reference>
<name>A0A918A0H5_9ACTN</name>
<evidence type="ECO:0000313" key="2">
    <source>
        <dbReference type="EMBL" id="GGP03009.1"/>
    </source>
</evidence>
<dbReference type="AlphaFoldDB" id="A0A918A0H5"/>
<dbReference type="InterPro" id="IPR038665">
    <property type="entry name" value="Voltage-dep_anion_channel_sf"/>
</dbReference>
<accession>A0A918A0H5</accession>
<protein>
    <submittedName>
        <fullName evidence="2">Uncharacterized protein</fullName>
    </submittedName>
</protein>
<keyword evidence="1" id="KW-0812">Transmembrane</keyword>
<evidence type="ECO:0000256" key="1">
    <source>
        <dbReference type="SAM" id="Phobius"/>
    </source>
</evidence>
<keyword evidence="1" id="KW-1133">Transmembrane helix</keyword>
<dbReference type="EMBL" id="BMNK01000002">
    <property type="protein sequence ID" value="GGP03009.1"/>
    <property type="molecule type" value="Genomic_DNA"/>
</dbReference>
<keyword evidence="3" id="KW-1185">Reference proteome</keyword>
<organism evidence="2 3">
    <name type="scientific">Nonomuraea glycinis</name>
    <dbReference type="NCBI Taxonomy" id="2047744"/>
    <lineage>
        <taxon>Bacteria</taxon>
        <taxon>Bacillati</taxon>
        <taxon>Actinomycetota</taxon>
        <taxon>Actinomycetes</taxon>
        <taxon>Streptosporangiales</taxon>
        <taxon>Streptosporangiaceae</taxon>
        <taxon>Nonomuraea</taxon>
    </lineage>
</organism>
<comment type="caution">
    <text evidence="2">The sequence shown here is derived from an EMBL/GenBank/DDBJ whole genome shotgun (WGS) entry which is preliminary data.</text>
</comment>
<feature type="transmembrane region" description="Helical" evidence="1">
    <location>
        <begin position="43"/>
        <end position="62"/>
    </location>
</feature>
<feature type="transmembrane region" description="Helical" evidence="1">
    <location>
        <begin position="68"/>
        <end position="88"/>
    </location>
</feature>